<evidence type="ECO:0000313" key="8">
    <source>
        <dbReference type="Proteomes" id="UP001556367"/>
    </source>
</evidence>
<organism evidence="7 8">
    <name type="scientific">Hohenbuehelia grisea</name>
    <dbReference type="NCBI Taxonomy" id="104357"/>
    <lineage>
        <taxon>Eukaryota</taxon>
        <taxon>Fungi</taxon>
        <taxon>Dikarya</taxon>
        <taxon>Basidiomycota</taxon>
        <taxon>Agaricomycotina</taxon>
        <taxon>Agaricomycetes</taxon>
        <taxon>Agaricomycetidae</taxon>
        <taxon>Agaricales</taxon>
        <taxon>Pleurotineae</taxon>
        <taxon>Pleurotaceae</taxon>
        <taxon>Hohenbuehelia</taxon>
    </lineage>
</organism>
<feature type="compositionally biased region" description="Pro residues" evidence="5">
    <location>
        <begin position="179"/>
        <end position="190"/>
    </location>
</feature>
<feature type="region of interest" description="Disordered" evidence="5">
    <location>
        <begin position="374"/>
        <end position="410"/>
    </location>
</feature>
<feature type="region of interest" description="Disordered" evidence="5">
    <location>
        <begin position="168"/>
        <end position="267"/>
    </location>
</feature>
<dbReference type="Pfam" id="PF07524">
    <property type="entry name" value="Bromo_TP"/>
    <property type="match status" value="1"/>
</dbReference>
<evidence type="ECO:0000259" key="6">
    <source>
        <dbReference type="SMART" id="SM00576"/>
    </source>
</evidence>
<feature type="domain" description="Bromodomain associated" evidence="6">
    <location>
        <begin position="2"/>
        <end position="78"/>
    </location>
</feature>
<dbReference type="Proteomes" id="UP001556367">
    <property type="component" value="Unassembled WGS sequence"/>
</dbReference>
<dbReference type="EMBL" id="JASNQZ010000010">
    <property type="protein sequence ID" value="KAL0952315.1"/>
    <property type="molecule type" value="Genomic_DNA"/>
</dbReference>
<comment type="caution">
    <text evidence="7">The sequence shown here is derived from an EMBL/GenBank/DDBJ whole genome shotgun (WGS) entry which is preliminary data.</text>
</comment>
<evidence type="ECO:0000313" key="7">
    <source>
        <dbReference type="EMBL" id="KAL0952315.1"/>
    </source>
</evidence>
<proteinExistence type="predicted"/>
<keyword evidence="2" id="KW-0805">Transcription regulation</keyword>
<feature type="compositionally biased region" description="Acidic residues" evidence="5">
    <location>
        <begin position="132"/>
        <end position="146"/>
    </location>
</feature>
<evidence type="ECO:0000256" key="1">
    <source>
        <dbReference type="ARBA" id="ARBA00004123"/>
    </source>
</evidence>
<feature type="compositionally biased region" description="Polar residues" evidence="5">
    <location>
        <begin position="531"/>
        <end position="554"/>
    </location>
</feature>
<feature type="region of interest" description="Disordered" evidence="5">
    <location>
        <begin position="520"/>
        <end position="554"/>
    </location>
</feature>
<evidence type="ECO:0000256" key="3">
    <source>
        <dbReference type="ARBA" id="ARBA00023163"/>
    </source>
</evidence>
<dbReference type="SUPFAM" id="SSF47113">
    <property type="entry name" value="Histone-fold"/>
    <property type="match status" value="1"/>
</dbReference>
<feature type="compositionally biased region" description="Basic and acidic residues" evidence="5">
    <location>
        <begin position="394"/>
        <end position="403"/>
    </location>
</feature>
<name>A0ABR3JAZ7_9AGAR</name>
<dbReference type="SMART" id="SM00576">
    <property type="entry name" value="BTP"/>
    <property type="match status" value="1"/>
</dbReference>
<gene>
    <name evidence="7" type="ORF">HGRIS_006600</name>
</gene>
<evidence type="ECO:0000256" key="5">
    <source>
        <dbReference type="SAM" id="MobiDB-lite"/>
    </source>
</evidence>
<dbReference type="Gene3D" id="1.10.20.10">
    <property type="entry name" value="Histone, subunit A"/>
    <property type="match status" value="1"/>
</dbReference>
<dbReference type="InterPro" id="IPR009072">
    <property type="entry name" value="Histone-fold"/>
</dbReference>
<evidence type="ECO:0000256" key="4">
    <source>
        <dbReference type="ARBA" id="ARBA00023242"/>
    </source>
</evidence>
<accession>A0ABR3JAZ7</accession>
<reference evidence="8" key="1">
    <citation type="submission" date="2024-06" db="EMBL/GenBank/DDBJ databases">
        <title>Multi-omics analyses provide insights into the biosynthesis of the anticancer antibiotic pleurotin in Hohenbuehelia grisea.</title>
        <authorList>
            <person name="Weaver J.A."/>
            <person name="Alberti F."/>
        </authorList>
    </citation>
    <scope>NUCLEOTIDE SEQUENCE [LARGE SCALE GENOMIC DNA]</scope>
    <source>
        <strain evidence="8">T-177</strain>
    </source>
</reference>
<dbReference type="CDD" id="cd00076">
    <property type="entry name" value="HFD_SF"/>
    <property type="match status" value="1"/>
</dbReference>
<protein>
    <recommendedName>
        <fullName evidence="6">Bromodomain associated domain-containing protein</fullName>
    </recommendedName>
</protein>
<evidence type="ECO:0000256" key="2">
    <source>
        <dbReference type="ARBA" id="ARBA00023015"/>
    </source>
</evidence>
<dbReference type="InterPro" id="IPR006565">
    <property type="entry name" value="BTP"/>
</dbReference>
<feature type="region of interest" description="Disordered" evidence="5">
    <location>
        <begin position="124"/>
        <end position="146"/>
    </location>
</feature>
<keyword evidence="3" id="KW-0804">Transcription</keyword>
<sequence length="554" mass="60145">MDHAAHKILESATYRALHAQGFSRSSSQASLVLTDLLSRYLSLLSSTCAKYAQHAGRTTLSPRDALNALDELGVSSDELKEYCASEGLEMGRYSIRSVYLNEFKTQLADGLRQDTDDAIPLVYAPLDSPLPSEDEEESDQEEQDAVMDVDAPSFSLPDAEQNVLGPETVPLTRKDEPPIPRVASPPPLPLSPISNPSSPARKRLRTASWKPPSHVPDFLPPFPTVEEPVSRQHSPRIPPLQLPPTSLEAPKIDKPPSPPPQSQSVASLDYLAQVPYVESTLASQPEWHLPQPPPPFSSMAAAARLARLPTPQTEPSLIKAYHHILTHPPPSHHTANPARHKVALALLSQTQDEPRWDPPDSLYSTVAPCPPRVSTIAPTHPLPVAKKALPGGDSKVKDKDSEPKLPVTQPRPISSIERLSYLVSQQPSRIPGLARSVLPPSIHTRTTRLTHPPVLMRGTQKLVYGIGIPAPWNSAPLGSSTAKEGNAHVNGKDSNSTLKPTIPDARLFATWEAETKSYKTPLPAPLRNRSRMGSIQSNAGVTLSLNRGRTSKGA</sequence>
<comment type="subcellular location">
    <subcellularLocation>
        <location evidence="1">Nucleus</location>
    </subcellularLocation>
</comment>
<keyword evidence="8" id="KW-1185">Reference proteome</keyword>
<keyword evidence="4" id="KW-0539">Nucleus</keyword>